<dbReference type="GO" id="GO:0006261">
    <property type="term" value="P:DNA-templated DNA replication"/>
    <property type="evidence" value="ECO:0007669"/>
    <property type="project" value="TreeGrafter"/>
</dbReference>
<dbReference type="AlphaFoldDB" id="A0A8J3CQL2"/>
<dbReference type="InterPro" id="IPR005790">
    <property type="entry name" value="DNA_polIII_delta"/>
</dbReference>
<evidence type="ECO:0000256" key="5">
    <source>
        <dbReference type="ARBA" id="ARBA00022932"/>
    </source>
</evidence>
<dbReference type="EC" id="2.7.7.7" evidence="1"/>
<comment type="similarity">
    <text evidence="6">Belongs to the DNA polymerase HolA subunit family.</text>
</comment>
<dbReference type="NCBIfam" id="TIGR01128">
    <property type="entry name" value="holA"/>
    <property type="match status" value="1"/>
</dbReference>
<dbReference type="GO" id="GO:0009360">
    <property type="term" value="C:DNA polymerase III complex"/>
    <property type="evidence" value="ECO:0007669"/>
    <property type="project" value="TreeGrafter"/>
</dbReference>
<evidence type="ECO:0000256" key="4">
    <source>
        <dbReference type="ARBA" id="ARBA00022705"/>
    </source>
</evidence>
<dbReference type="GO" id="GO:0003887">
    <property type="term" value="F:DNA-directed DNA polymerase activity"/>
    <property type="evidence" value="ECO:0007669"/>
    <property type="project" value="UniProtKB-KW"/>
</dbReference>
<proteinExistence type="inferred from homology"/>
<evidence type="ECO:0000313" key="8">
    <source>
        <dbReference type="EMBL" id="GHA86707.1"/>
    </source>
</evidence>
<accession>A0A8J3CQL2</accession>
<name>A0A8J3CQL2_9PROT</name>
<evidence type="ECO:0000256" key="2">
    <source>
        <dbReference type="ARBA" id="ARBA00022679"/>
    </source>
</evidence>
<evidence type="ECO:0000256" key="6">
    <source>
        <dbReference type="ARBA" id="ARBA00034754"/>
    </source>
</evidence>
<protein>
    <recommendedName>
        <fullName evidence="1">DNA-directed DNA polymerase</fullName>
        <ecNumber evidence="1">2.7.7.7</ecNumber>
    </recommendedName>
</protein>
<dbReference type="PANTHER" id="PTHR34388:SF1">
    <property type="entry name" value="DNA POLYMERASE III SUBUNIT DELTA"/>
    <property type="match status" value="1"/>
</dbReference>
<dbReference type="EMBL" id="BMZH01000002">
    <property type="protein sequence ID" value="GHA86707.1"/>
    <property type="molecule type" value="Genomic_DNA"/>
</dbReference>
<evidence type="ECO:0000256" key="7">
    <source>
        <dbReference type="ARBA" id="ARBA00049244"/>
    </source>
</evidence>
<dbReference type="GO" id="GO:0003677">
    <property type="term" value="F:DNA binding"/>
    <property type="evidence" value="ECO:0007669"/>
    <property type="project" value="InterPro"/>
</dbReference>
<keyword evidence="5" id="KW-0239">DNA-directed DNA polymerase</keyword>
<comment type="caution">
    <text evidence="8">The sequence shown here is derived from an EMBL/GenBank/DDBJ whole genome shotgun (WGS) entry which is preliminary data.</text>
</comment>
<dbReference type="Proteomes" id="UP000634004">
    <property type="component" value="Unassembled WGS sequence"/>
</dbReference>
<dbReference type="InterPro" id="IPR008921">
    <property type="entry name" value="DNA_pol3_clamp-load_cplx_C"/>
</dbReference>
<dbReference type="SUPFAM" id="SSF52540">
    <property type="entry name" value="P-loop containing nucleoside triphosphate hydrolases"/>
    <property type="match status" value="1"/>
</dbReference>
<evidence type="ECO:0000256" key="3">
    <source>
        <dbReference type="ARBA" id="ARBA00022695"/>
    </source>
</evidence>
<gene>
    <name evidence="8" type="primary">holA</name>
    <name evidence="8" type="ORF">GCM10009069_07410</name>
</gene>
<evidence type="ECO:0000313" key="9">
    <source>
        <dbReference type="Proteomes" id="UP000634004"/>
    </source>
</evidence>
<dbReference type="RefSeq" id="WP_189495535.1">
    <property type="nucleotide sequence ID" value="NZ_BMZH01000002.1"/>
</dbReference>
<reference evidence="8" key="2">
    <citation type="submission" date="2020-09" db="EMBL/GenBank/DDBJ databases">
        <authorList>
            <person name="Sun Q."/>
            <person name="Kim S."/>
        </authorList>
    </citation>
    <scope>NUCLEOTIDE SEQUENCE</scope>
    <source>
        <strain evidence="8">KCTC 32513</strain>
    </source>
</reference>
<keyword evidence="2" id="KW-0808">Transferase</keyword>
<sequence length="352" mass="37988">MKVTGARQDRFLCQPPRDLLGALLFGPDRGLVKARSAALISTLAPDVDPAFGATVLTSDDLITDPARLMDEMSAMSLLGGTRLVRLRLDHERSGAAIAKIIKQIDAEPMRVEAKLVIEAGDLSTRSAIRKAAEAAKHIAALGCYPLGLRDRRQQIKDKLESLSIGISNDALDLWVPLLEGDHALAEGEVEKMALYKGYGADKGASVSPDDVRAVAAGAQGSAIDPIIQDALAGRVDSLDSRFRRAVEAKTSPIAVHFALQRHILRLCEASARMDRGESAVSATRSLRPPIFRMQEDAFVATLNRWNGRALRSALTQCQTVERELKSTGAPAEALTERLLFGLAKFAARRHAA</sequence>
<dbReference type="Gene3D" id="1.20.272.10">
    <property type="match status" value="1"/>
</dbReference>
<keyword evidence="3" id="KW-0548">Nucleotidyltransferase</keyword>
<dbReference type="Gene3D" id="3.40.50.300">
    <property type="entry name" value="P-loop containing nucleotide triphosphate hydrolases"/>
    <property type="match status" value="1"/>
</dbReference>
<dbReference type="PANTHER" id="PTHR34388">
    <property type="entry name" value="DNA POLYMERASE III SUBUNIT DELTA"/>
    <property type="match status" value="1"/>
</dbReference>
<comment type="catalytic activity">
    <reaction evidence="7">
        <text>DNA(n) + a 2'-deoxyribonucleoside 5'-triphosphate = DNA(n+1) + diphosphate</text>
        <dbReference type="Rhea" id="RHEA:22508"/>
        <dbReference type="Rhea" id="RHEA-COMP:17339"/>
        <dbReference type="Rhea" id="RHEA-COMP:17340"/>
        <dbReference type="ChEBI" id="CHEBI:33019"/>
        <dbReference type="ChEBI" id="CHEBI:61560"/>
        <dbReference type="ChEBI" id="CHEBI:173112"/>
        <dbReference type="EC" id="2.7.7.7"/>
    </reaction>
</comment>
<dbReference type="InterPro" id="IPR027417">
    <property type="entry name" value="P-loop_NTPase"/>
</dbReference>
<keyword evidence="9" id="KW-1185">Reference proteome</keyword>
<keyword evidence="4" id="KW-0235">DNA replication</keyword>
<organism evidence="8 9">
    <name type="scientific">Algimonas arctica</name>
    <dbReference type="NCBI Taxonomy" id="1479486"/>
    <lineage>
        <taxon>Bacteria</taxon>
        <taxon>Pseudomonadati</taxon>
        <taxon>Pseudomonadota</taxon>
        <taxon>Alphaproteobacteria</taxon>
        <taxon>Maricaulales</taxon>
        <taxon>Robiginitomaculaceae</taxon>
        <taxon>Algimonas</taxon>
    </lineage>
</organism>
<reference evidence="8" key="1">
    <citation type="journal article" date="2014" name="Int. J. Syst. Evol. Microbiol.">
        <title>Complete genome sequence of Corynebacterium casei LMG S-19264T (=DSM 44701T), isolated from a smear-ripened cheese.</title>
        <authorList>
            <consortium name="US DOE Joint Genome Institute (JGI-PGF)"/>
            <person name="Walter F."/>
            <person name="Albersmeier A."/>
            <person name="Kalinowski J."/>
            <person name="Ruckert C."/>
        </authorList>
    </citation>
    <scope>NUCLEOTIDE SEQUENCE</scope>
    <source>
        <strain evidence="8">KCTC 32513</strain>
    </source>
</reference>
<evidence type="ECO:0000256" key="1">
    <source>
        <dbReference type="ARBA" id="ARBA00012417"/>
    </source>
</evidence>
<dbReference type="SUPFAM" id="SSF48019">
    <property type="entry name" value="post-AAA+ oligomerization domain-like"/>
    <property type="match status" value="1"/>
</dbReference>